<keyword evidence="1" id="KW-1133">Transmembrane helix</keyword>
<dbReference type="AlphaFoldDB" id="J9Z8K1"/>
<dbReference type="Pfam" id="PF07589">
    <property type="entry name" value="PEP-CTERM"/>
    <property type="match status" value="1"/>
</dbReference>
<proteinExistence type="predicted"/>
<gene>
    <name evidence="3" type="ordered locus">LFML04_0527</name>
</gene>
<dbReference type="InterPro" id="IPR013424">
    <property type="entry name" value="Ice-binding_C"/>
</dbReference>
<keyword evidence="1" id="KW-0812">Transmembrane</keyword>
<feature type="transmembrane region" description="Helical" evidence="1">
    <location>
        <begin position="35"/>
        <end position="52"/>
    </location>
</feature>
<keyword evidence="1" id="KW-0472">Membrane</keyword>
<evidence type="ECO:0000259" key="2">
    <source>
        <dbReference type="Pfam" id="PF07589"/>
    </source>
</evidence>
<dbReference type="KEGG" id="lfi:LFML04_0527"/>
<dbReference type="Proteomes" id="UP000006177">
    <property type="component" value="Chromosome"/>
</dbReference>
<evidence type="ECO:0000313" key="3">
    <source>
        <dbReference type="EMBL" id="AFS52764.1"/>
    </source>
</evidence>
<protein>
    <recommendedName>
        <fullName evidence="2">Ice-binding protein C-terminal domain-containing protein</fullName>
    </recommendedName>
</protein>
<evidence type="ECO:0000313" key="4">
    <source>
        <dbReference type="Proteomes" id="UP000006177"/>
    </source>
</evidence>
<accession>J9Z8K1</accession>
<dbReference type="NCBIfam" id="TIGR02595">
    <property type="entry name" value="PEP_CTERM"/>
    <property type="match status" value="1"/>
</dbReference>
<sequence>MSVSLNDGGAIGNATITVSNIGGNGGIAATPEPPTFWLMATGILGMFGWVGLRRIKISA</sequence>
<feature type="domain" description="Ice-binding protein C-terminal" evidence="2">
    <location>
        <begin position="29"/>
        <end position="54"/>
    </location>
</feature>
<reference evidence="3 4" key="1">
    <citation type="journal article" date="2011" name="J. Microbiol.">
        <title>Complete genome of Leptospirillum ferriphilum ML-04 provides insight into its physiology and environmental adaptation.</title>
        <authorList>
            <person name="Mi S."/>
            <person name="Song J."/>
            <person name="Lin J."/>
            <person name="Che Y."/>
            <person name="Zheng H."/>
            <person name="Lin J."/>
        </authorList>
    </citation>
    <scope>NUCLEOTIDE SEQUENCE [LARGE SCALE GENOMIC DNA]</scope>
    <source>
        <strain evidence="3 4">ML-04</strain>
    </source>
</reference>
<dbReference type="HOGENOM" id="CLU_2954963_0_0_0"/>
<dbReference type="EMBL" id="CP002919">
    <property type="protein sequence ID" value="AFS52764.1"/>
    <property type="molecule type" value="Genomic_DNA"/>
</dbReference>
<organism evidence="3 4">
    <name type="scientific">Leptospirillum ferriphilum (strain ML-04)</name>
    <dbReference type="NCBI Taxonomy" id="1048260"/>
    <lineage>
        <taxon>Bacteria</taxon>
        <taxon>Pseudomonadati</taxon>
        <taxon>Nitrospirota</taxon>
        <taxon>Nitrospiria</taxon>
        <taxon>Nitrospirales</taxon>
        <taxon>Nitrospiraceae</taxon>
        <taxon>Leptospirillum</taxon>
    </lineage>
</organism>
<name>J9Z8K1_LEPFM</name>
<evidence type="ECO:0000256" key="1">
    <source>
        <dbReference type="SAM" id="Phobius"/>
    </source>
</evidence>